<gene>
    <name evidence="2" type="ORF">QT716_14050</name>
</gene>
<dbReference type="PANTHER" id="PTHR40076">
    <property type="entry name" value="MEMBRANE PROTEIN-RELATED"/>
    <property type="match status" value="1"/>
</dbReference>
<keyword evidence="1" id="KW-1133">Transmembrane helix</keyword>
<sequence length="217" mass="24844">MISQCKQAARHALQGKWLFMAGAVIVLTFITAIPELISPATYNDEESLTGLQQTMDFATIILSALLLPLSVGWLWLTLSLTRTSRISMKTLFKPFTVMFWKSIWVSILTGLFIFLWSLLLIVPGIIKTISYSFTMYILHDRPELSAMQAITESRKMINGYKTQAFLLFLSFLGWFLLGIITLGLGFLFIYPYYSVSYAQFYEEVKRKEYGGDIEYMA</sequence>
<comment type="caution">
    <text evidence="2">The sequence shown here is derived from an EMBL/GenBank/DDBJ whole genome shotgun (WGS) entry which is preliminary data.</text>
</comment>
<keyword evidence="1" id="KW-0472">Membrane</keyword>
<feature type="transmembrane region" description="Helical" evidence="1">
    <location>
        <begin position="102"/>
        <end position="126"/>
    </location>
</feature>
<evidence type="ECO:0000313" key="3">
    <source>
        <dbReference type="Proteomes" id="UP001280629"/>
    </source>
</evidence>
<evidence type="ECO:0000313" key="2">
    <source>
        <dbReference type="EMBL" id="MDW0111143.1"/>
    </source>
</evidence>
<dbReference type="Pfam" id="PF06161">
    <property type="entry name" value="DUF975"/>
    <property type="match status" value="1"/>
</dbReference>
<organism evidence="2 3">
    <name type="scientific">Sporosarcina aquimarina</name>
    <dbReference type="NCBI Taxonomy" id="114975"/>
    <lineage>
        <taxon>Bacteria</taxon>
        <taxon>Bacillati</taxon>
        <taxon>Bacillota</taxon>
        <taxon>Bacilli</taxon>
        <taxon>Bacillales</taxon>
        <taxon>Caryophanaceae</taxon>
        <taxon>Sporosarcina</taxon>
    </lineage>
</organism>
<proteinExistence type="predicted"/>
<keyword evidence="3" id="KW-1185">Reference proteome</keyword>
<accession>A0ABU4G491</accession>
<feature type="transmembrane region" description="Helical" evidence="1">
    <location>
        <begin position="164"/>
        <end position="190"/>
    </location>
</feature>
<feature type="transmembrane region" description="Helical" evidence="1">
    <location>
        <begin position="17"/>
        <end position="37"/>
    </location>
</feature>
<dbReference type="EMBL" id="JAUBDH010000010">
    <property type="protein sequence ID" value="MDW0111143.1"/>
    <property type="molecule type" value="Genomic_DNA"/>
</dbReference>
<dbReference type="Proteomes" id="UP001280629">
    <property type="component" value="Unassembled WGS sequence"/>
</dbReference>
<keyword evidence="1" id="KW-0812">Transmembrane</keyword>
<reference evidence="2 3" key="1">
    <citation type="submission" date="2023-06" db="EMBL/GenBank/DDBJ databases">
        <title>Sporosarcina sp. nov., isolated from Korean traditional fermented seafood 'Jeotgal'.</title>
        <authorList>
            <person name="Yang A.-I."/>
            <person name="Shin N.-R."/>
        </authorList>
    </citation>
    <scope>NUCLEOTIDE SEQUENCE [LARGE SCALE GENOMIC DNA]</scope>
    <source>
        <strain evidence="2 3">KCTC3840</strain>
    </source>
</reference>
<dbReference type="InterPro" id="IPR010380">
    <property type="entry name" value="DUF975"/>
</dbReference>
<feature type="transmembrane region" description="Helical" evidence="1">
    <location>
        <begin position="57"/>
        <end position="81"/>
    </location>
</feature>
<evidence type="ECO:0000256" key="1">
    <source>
        <dbReference type="SAM" id="Phobius"/>
    </source>
</evidence>
<protein>
    <submittedName>
        <fullName evidence="2">DUF975 family protein</fullName>
    </submittedName>
</protein>
<name>A0ABU4G491_9BACL</name>
<dbReference type="RefSeq" id="WP_317936751.1">
    <property type="nucleotide sequence ID" value="NZ_JAUBDH010000010.1"/>
</dbReference>
<dbReference type="PANTHER" id="PTHR40076:SF1">
    <property type="entry name" value="MEMBRANE PROTEIN"/>
    <property type="match status" value="1"/>
</dbReference>